<evidence type="ECO:0000313" key="2">
    <source>
        <dbReference type="EMBL" id="MPM06095.1"/>
    </source>
</evidence>
<dbReference type="NCBIfam" id="TIGR04183">
    <property type="entry name" value="Por_Secre_tail"/>
    <property type="match status" value="1"/>
</dbReference>
<name>A0A644WQD8_9ZZZZ</name>
<dbReference type="AlphaFoldDB" id="A0A644WQD8"/>
<gene>
    <name evidence="2" type="ORF">SDC9_52391</name>
</gene>
<dbReference type="EMBL" id="VSSQ01001197">
    <property type="protein sequence ID" value="MPM06095.1"/>
    <property type="molecule type" value="Genomic_DNA"/>
</dbReference>
<comment type="caution">
    <text evidence="2">The sequence shown here is derived from an EMBL/GenBank/DDBJ whole genome shotgun (WGS) entry which is preliminary data.</text>
</comment>
<protein>
    <recommendedName>
        <fullName evidence="1">Secretion system C-terminal sorting domain-containing protein</fullName>
    </recommendedName>
</protein>
<reference evidence="2" key="1">
    <citation type="submission" date="2019-08" db="EMBL/GenBank/DDBJ databases">
        <authorList>
            <person name="Kucharzyk K."/>
            <person name="Murdoch R.W."/>
            <person name="Higgins S."/>
            <person name="Loffler F."/>
        </authorList>
    </citation>
    <scope>NUCLEOTIDE SEQUENCE</scope>
</reference>
<evidence type="ECO:0000259" key="1">
    <source>
        <dbReference type="Pfam" id="PF18962"/>
    </source>
</evidence>
<accession>A0A644WQD8</accession>
<sequence length="160" mass="17886">MIFPVESYANFINAAKMKITFITLLAIFCFEFAQAQTIHFEYDDAGNCIVKYKTVTMQNIKSNMPDTTLVNPDSLDDIVGGIQVQILPNPTKGILQVEIQTALPDLIVSYALMDMQGVLLQGENSTNHVIPVDMSRFPTGTYLLMLTVNGKTETYKIIRE</sequence>
<dbReference type="InterPro" id="IPR026444">
    <property type="entry name" value="Secre_tail"/>
</dbReference>
<proteinExistence type="predicted"/>
<feature type="domain" description="Secretion system C-terminal sorting" evidence="1">
    <location>
        <begin position="86"/>
        <end position="158"/>
    </location>
</feature>
<dbReference type="Pfam" id="PF18962">
    <property type="entry name" value="Por_Secre_tail"/>
    <property type="match status" value="1"/>
</dbReference>
<organism evidence="2">
    <name type="scientific">bioreactor metagenome</name>
    <dbReference type="NCBI Taxonomy" id="1076179"/>
    <lineage>
        <taxon>unclassified sequences</taxon>
        <taxon>metagenomes</taxon>
        <taxon>ecological metagenomes</taxon>
    </lineage>
</organism>